<dbReference type="GO" id="GO:0051015">
    <property type="term" value="F:actin filament binding"/>
    <property type="evidence" value="ECO:0007669"/>
    <property type="project" value="InterPro"/>
</dbReference>
<accession>A0AAD1VTN1</accession>
<protein>
    <submittedName>
        <fullName evidence="5">Catenin alpha-2-like isoform X4</fullName>
    </submittedName>
</protein>
<organism evidence="5 6">
    <name type="scientific">Pelobates cultripes</name>
    <name type="common">Western spadefoot toad</name>
    <dbReference type="NCBI Taxonomy" id="61616"/>
    <lineage>
        <taxon>Eukaryota</taxon>
        <taxon>Metazoa</taxon>
        <taxon>Chordata</taxon>
        <taxon>Craniata</taxon>
        <taxon>Vertebrata</taxon>
        <taxon>Euteleostomi</taxon>
        <taxon>Amphibia</taxon>
        <taxon>Batrachia</taxon>
        <taxon>Anura</taxon>
        <taxon>Pelobatoidea</taxon>
        <taxon>Pelobatidae</taxon>
        <taxon>Pelobates</taxon>
    </lineage>
</organism>
<gene>
    <name evidence="5" type="ORF">PECUL_23A055002</name>
</gene>
<comment type="subcellular location">
    <subcellularLocation>
        <location evidence="1">Cytoplasm</location>
    </subcellularLocation>
</comment>
<evidence type="ECO:0000313" key="6">
    <source>
        <dbReference type="Proteomes" id="UP001295444"/>
    </source>
</evidence>
<evidence type="ECO:0000256" key="1">
    <source>
        <dbReference type="ARBA" id="ARBA00004496"/>
    </source>
</evidence>
<name>A0AAD1VTN1_PELCU</name>
<dbReference type="InterPro" id="IPR006077">
    <property type="entry name" value="Vinculin/catenin"/>
</dbReference>
<keyword evidence="6" id="KW-1185">Reference proteome</keyword>
<feature type="region of interest" description="Disordered" evidence="4">
    <location>
        <begin position="1099"/>
        <end position="1124"/>
    </location>
</feature>
<dbReference type="GO" id="GO:0005912">
    <property type="term" value="C:adherens junction"/>
    <property type="evidence" value="ECO:0007669"/>
    <property type="project" value="TreeGrafter"/>
</dbReference>
<comment type="similarity">
    <text evidence="2">Belongs to the vinculin/alpha-catenin family.</text>
</comment>
<dbReference type="Proteomes" id="UP001295444">
    <property type="component" value="Chromosome 02"/>
</dbReference>
<sequence length="1762" mass="199996">MAVQLCHLIISLECDRANYSGIQWDLEQIADNLSKSTEHFAHVAIRLNAQCDDKCLKEEMEQAANAVLIIGKNMLLAVQKLCIQPSVQKHHEELIIAAQSILLGTLKILQIEDDADVRKICQAADWVLDCLIFLQTAESMSHLLTCFREFSEALLLLNSLTQRRIMDLKDSLHQENLSGTLQILRKCVPMLYTATQSNITHKQNEQMTASKKYVFDLAAKTVQELKLLLTNGIIKQSQVTQRTTFSQQIHLLTEILTNTRPSELHRNDIDFNFGTIVFYSMFVADCSRPKVKSRLVSHCQHILEFRKKIFDHLIATSDRSPQAKNYFELENVCYSMKDELNCLNETLVSAIFYLILDTFSDAKDPLKRLLKNSLKTGRKTDHHIQNPFASKSFPPLLQEFHSHANQLLKVASLVSAHCAEEKTKEKIQNSADYLRRVRDDLVALFVGISKTHCVSKNLEWSQSIYHRWAHTIDNLLISFDGMVSVNTFVQMSVKEIEQNKRSCEELLGSQDYETFRQHAADLCGLVVRVIQVVSRYVDQSKDPIFRNGLRVLVRQLDSSLTETKSTVAKCSEFISSATAQKFFLEKTKCLFEMLYNVLEGVNGYKHPDLMSPLRTEVHPNLQKPLFIDFCESKGPPDSQDKTYKDFNTCLFSNEGFLSKPLPLSSSPSSDSTRSSSTINNMELTDLKLMVDNLTMAAQKLDNKEVYTYCSSLVEIAKTYIDTSKELLSLDELANSETLNYNDIEALVSHLVQFSKNGNINSVSNMGSLIQAAVFLSHRIDETKQNLVSKVRFWYDLSYQVFCSPDRSDVARNVQLFSRTMQSLEAIIKILSESFNSSQHDEEPALFSGNQESHDKIKSGWTKLQVIAKYLLSKGCSTRLQADKAKLDAKCVLWSAILQQLLKSADEFTGVTTLFVLGTKHLTNLNIIESNSLALLCETSLWLQEATTLLTANCTVEGEHNNIVCLKKQVELLTEAILKARDDTHTSTFSSIFLTAVIVLQQRELTVKLKLLMYHLKTIYKRYHNSMRKVVGIAISSANISFGDKISITENFERELYTDLDDTTLVLIKQSLQMDEPSGMKDNHSSDSCSSRSLKDSLVERNVSEQKNVVENEQNHFNKKEEEKSIHMHSNNVVYEQNASCGDKLIETHSRKFNSVCQEKQSIKIQQSEEIQQKQLNDPNSSVIQIYETFNRMLKTDDNNQEQPTSDGKILSNKELVQTINEQSNVTFIKDMGNLQKELPNQKTEIISIQEITNKQTEGLNKEPRIEGHIVQDQANFKQQMTFNVAKQELTPIKTHATLKTNKNIKRQIQKVKKESNITLIVQEIENSLKASGIEKLETAPEKEPTNESIGIFKEQYEDETQREKELDKMERKITHKVPQNLVFAKTQTAVKRDRQVSEMNEIAHKESNLTLIENEIESSLQTSTNQTAEIFLENENVSAPIRVFIEKPRNSMCREQELDNSKTQNKPNRVERHSTFARPHTALKKGLHEKVCWLKSALVKENQQNTDRGKPQMTYSGVKKKGTVIGEQKKGVEAGLNASARCHSNQNFSLNKKLKMNNPTILYQKSGLNCRPREETHAHNQMMAKCPLADELETWEGENNVVVQITREMASHMSFMIQYLNRKGPIKTTDQLIASAKCIASNGQNFVKFVRIMVKNCLDKRSSAELQCGMEQIQTISNQLNIVSSVKAATGCDDSTGEDVLVKNAQNLIHSVLQTWKAAEAACLTGTGNPACNKEEADVAVFCSYLRKKLGERSKEFSSFNM</sequence>
<dbReference type="Pfam" id="PF01044">
    <property type="entry name" value="Vinculin"/>
    <property type="match status" value="2"/>
</dbReference>
<dbReference type="SUPFAM" id="SSF47220">
    <property type="entry name" value="alpha-catenin/vinculin-like"/>
    <property type="match status" value="3"/>
</dbReference>
<dbReference type="InterPro" id="IPR036723">
    <property type="entry name" value="Alpha-catenin/vinculin-like_sf"/>
</dbReference>
<evidence type="ECO:0000256" key="3">
    <source>
        <dbReference type="ARBA" id="ARBA00022490"/>
    </source>
</evidence>
<dbReference type="EMBL" id="OW240913">
    <property type="protein sequence ID" value="CAH2253129.1"/>
    <property type="molecule type" value="Genomic_DNA"/>
</dbReference>
<dbReference type="PANTHER" id="PTHR18914">
    <property type="entry name" value="ALPHA CATENIN"/>
    <property type="match status" value="1"/>
</dbReference>
<dbReference type="GO" id="GO:0016477">
    <property type="term" value="P:cell migration"/>
    <property type="evidence" value="ECO:0007669"/>
    <property type="project" value="TreeGrafter"/>
</dbReference>
<dbReference type="Gene3D" id="1.20.120.230">
    <property type="entry name" value="Alpha-catenin/vinculin-like"/>
    <property type="match status" value="2"/>
</dbReference>
<proteinExistence type="inferred from homology"/>
<dbReference type="GO" id="GO:0016342">
    <property type="term" value="C:catenin complex"/>
    <property type="evidence" value="ECO:0007669"/>
    <property type="project" value="TreeGrafter"/>
</dbReference>
<dbReference type="GO" id="GO:0098609">
    <property type="term" value="P:cell-cell adhesion"/>
    <property type="evidence" value="ECO:0007669"/>
    <property type="project" value="TreeGrafter"/>
</dbReference>
<dbReference type="Gene3D" id="1.20.120.810">
    <property type="entry name" value="Vinculin, Vh2 four-helix bundle"/>
    <property type="match status" value="2"/>
</dbReference>
<reference evidence="5" key="1">
    <citation type="submission" date="2022-03" db="EMBL/GenBank/DDBJ databases">
        <authorList>
            <person name="Alioto T."/>
            <person name="Alioto T."/>
            <person name="Gomez Garrido J."/>
        </authorList>
    </citation>
    <scope>NUCLEOTIDE SEQUENCE</scope>
</reference>
<evidence type="ECO:0000313" key="5">
    <source>
        <dbReference type="EMBL" id="CAH2253129.1"/>
    </source>
</evidence>
<evidence type="ECO:0000256" key="2">
    <source>
        <dbReference type="ARBA" id="ARBA00008376"/>
    </source>
</evidence>
<dbReference type="PANTHER" id="PTHR18914:SF30">
    <property type="entry name" value="VINCULIN_ALPHA-CATENIN FAMILY MEMBER 1"/>
    <property type="match status" value="1"/>
</dbReference>
<evidence type="ECO:0000256" key="4">
    <source>
        <dbReference type="SAM" id="MobiDB-lite"/>
    </source>
</evidence>
<keyword evidence="3" id="KW-0963">Cytoplasm</keyword>
<dbReference type="GO" id="GO:0008013">
    <property type="term" value="F:beta-catenin binding"/>
    <property type="evidence" value="ECO:0007669"/>
    <property type="project" value="TreeGrafter"/>
</dbReference>
<dbReference type="GO" id="GO:0005737">
    <property type="term" value="C:cytoplasm"/>
    <property type="evidence" value="ECO:0007669"/>
    <property type="project" value="UniProtKB-SubCell"/>
</dbReference>